<dbReference type="GO" id="GO:0004674">
    <property type="term" value="F:protein serine/threonine kinase activity"/>
    <property type="evidence" value="ECO:0007669"/>
    <property type="project" value="TreeGrafter"/>
</dbReference>
<dbReference type="InterPro" id="IPR000719">
    <property type="entry name" value="Prot_kinase_dom"/>
</dbReference>
<evidence type="ECO:0000313" key="3">
    <source>
        <dbReference type="EMBL" id="KAK7691879.1"/>
    </source>
</evidence>
<dbReference type="PROSITE" id="PS50011">
    <property type="entry name" value="PROTEIN_KINASE_DOM"/>
    <property type="match status" value="1"/>
</dbReference>
<dbReference type="GO" id="GO:0005634">
    <property type="term" value="C:nucleus"/>
    <property type="evidence" value="ECO:0007669"/>
    <property type="project" value="TreeGrafter"/>
</dbReference>
<dbReference type="SMART" id="SM00220">
    <property type="entry name" value="S_TKc"/>
    <property type="match status" value="1"/>
</dbReference>
<organism evidence="3 4">
    <name type="scientific">Cerrena zonata</name>
    <dbReference type="NCBI Taxonomy" id="2478898"/>
    <lineage>
        <taxon>Eukaryota</taxon>
        <taxon>Fungi</taxon>
        <taxon>Dikarya</taxon>
        <taxon>Basidiomycota</taxon>
        <taxon>Agaricomycotina</taxon>
        <taxon>Agaricomycetes</taxon>
        <taxon>Polyporales</taxon>
        <taxon>Cerrenaceae</taxon>
        <taxon>Cerrena</taxon>
    </lineage>
</organism>
<dbReference type="GO" id="GO:0005524">
    <property type="term" value="F:ATP binding"/>
    <property type="evidence" value="ECO:0007669"/>
    <property type="project" value="InterPro"/>
</dbReference>
<dbReference type="SUPFAM" id="SSF56112">
    <property type="entry name" value="Protein kinase-like (PK-like)"/>
    <property type="match status" value="1"/>
</dbReference>
<keyword evidence="4" id="KW-1185">Reference proteome</keyword>
<evidence type="ECO:0000313" key="4">
    <source>
        <dbReference type="Proteomes" id="UP001385951"/>
    </source>
</evidence>
<dbReference type="AlphaFoldDB" id="A0AAW0GL51"/>
<feature type="transmembrane region" description="Helical" evidence="1">
    <location>
        <begin position="12"/>
        <end position="34"/>
    </location>
</feature>
<dbReference type="PANTHER" id="PTHR44167:SF24">
    <property type="entry name" value="SERINE_THREONINE-PROTEIN KINASE CHK2"/>
    <property type="match status" value="1"/>
</dbReference>
<sequence>MPSLNYFLFQPRSFAVASITSAVALTVIISYSCLKQASSVNTKRLRAKLPKALALWRVPGEDIDDEDSEAIWKALDPLLRQHELEQWIYGGLSYLDAPGDDVRMPRGYAYIGPSRASGEGNVGTARSLSRMQYTNATFRIVRTKDGHDVTVRPIRLGTEGIEHLKILRKVATGPLALLSNNHTLPMVDTIEFEDVTLGIFPLTGNDMEMAFDFWAQNSVGDVVDMILQALEGLAFLHEQKIAHRDANISNFVVQYHPESLRTITVATSRPRVYIIDFEASVMFPEELPFESCVCVGVPTGGTITQWARALPPEVASGEPYSPFKLDVWQFGYSFTGLCTYRTSIAAIDDILINLVNDDVGHRPSANEALSMLRGVVCSLAPIDMLIPPIVTEER</sequence>
<evidence type="ECO:0000259" key="2">
    <source>
        <dbReference type="PROSITE" id="PS50011"/>
    </source>
</evidence>
<comment type="caution">
    <text evidence="3">The sequence shown here is derived from an EMBL/GenBank/DDBJ whole genome shotgun (WGS) entry which is preliminary data.</text>
</comment>
<dbReference type="InterPro" id="IPR011009">
    <property type="entry name" value="Kinase-like_dom_sf"/>
</dbReference>
<gene>
    <name evidence="3" type="ORF">QCA50_005283</name>
</gene>
<dbReference type="GO" id="GO:0044773">
    <property type="term" value="P:mitotic DNA damage checkpoint signaling"/>
    <property type="evidence" value="ECO:0007669"/>
    <property type="project" value="TreeGrafter"/>
</dbReference>
<dbReference type="Proteomes" id="UP001385951">
    <property type="component" value="Unassembled WGS sequence"/>
</dbReference>
<keyword evidence="1" id="KW-0812">Transmembrane</keyword>
<dbReference type="PANTHER" id="PTHR44167">
    <property type="entry name" value="OVARIAN-SPECIFIC SERINE/THREONINE-PROTEIN KINASE LOK-RELATED"/>
    <property type="match status" value="1"/>
</dbReference>
<keyword evidence="1" id="KW-0472">Membrane</keyword>
<keyword evidence="1" id="KW-1133">Transmembrane helix</keyword>
<proteinExistence type="predicted"/>
<protein>
    <recommendedName>
        <fullName evidence="2">Protein kinase domain-containing protein</fullName>
    </recommendedName>
</protein>
<dbReference type="EMBL" id="JASBNA010000005">
    <property type="protein sequence ID" value="KAK7691879.1"/>
    <property type="molecule type" value="Genomic_DNA"/>
</dbReference>
<name>A0AAW0GL51_9APHY</name>
<reference evidence="3 4" key="1">
    <citation type="submission" date="2022-09" db="EMBL/GenBank/DDBJ databases">
        <authorList>
            <person name="Palmer J.M."/>
        </authorList>
    </citation>
    <scope>NUCLEOTIDE SEQUENCE [LARGE SCALE GENOMIC DNA]</scope>
    <source>
        <strain evidence="3 4">DSM 7382</strain>
    </source>
</reference>
<evidence type="ECO:0000256" key="1">
    <source>
        <dbReference type="SAM" id="Phobius"/>
    </source>
</evidence>
<feature type="domain" description="Protein kinase" evidence="2">
    <location>
        <begin position="111"/>
        <end position="394"/>
    </location>
</feature>
<accession>A0AAW0GL51</accession>
<dbReference type="Gene3D" id="1.10.510.10">
    <property type="entry name" value="Transferase(Phosphotransferase) domain 1"/>
    <property type="match status" value="1"/>
</dbReference>